<name>A0AAE1GXC1_9NEOP</name>
<proteinExistence type="predicted"/>
<accession>A0AAE1GXC1</accession>
<comment type="caution">
    <text evidence="1">The sequence shown here is derived from an EMBL/GenBank/DDBJ whole genome shotgun (WGS) entry which is preliminary data.</text>
</comment>
<dbReference type="AlphaFoldDB" id="A0AAE1GXC1"/>
<feature type="non-terminal residue" evidence="1">
    <location>
        <position position="1"/>
    </location>
</feature>
<reference evidence="1" key="1">
    <citation type="submission" date="2021-07" db="EMBL/GenBank/DDBJ databases">
        <authorList>
            <person name="Catto M.A."/>
            <person name="Jacobson A."/>
            <person name="Kennedy G."/>
            <person name="Labadie P."/>
            <person name="Hunt B.G."/>
            <person name="Srinivasan R."/>
        </authorList>
    </citation>
    <scope>NUCLEOTIDE SEQUENCE</scope>
    <source>
        <strain evidence="1">PL_HMW_Pooled</strain>
        <tissue evidence="1">Head</tissue>
    </source>
</reference>
<gene>
    <name evidence="1" type="ORF">KUF71_004242</name>
</gene>
<evidence type="ECO:0000313" key="2">
    <source>
        <dbReference type="Proteomes" id="UP001219518"/>
    </source>
</evidence>
<protein>
    <submittedName>
        <fullName evidence="1">Minor capsid protein P3-RTD</fullName>
    </submittedName>
</protein>
<evidence type="ECO:0000313" key="1">
    <source>
        <dbReference type="EMBL" id="KAK3910754.1"/>
    </source>
</evidence>
<keyword evidence="2" id="KW-1185">Reference proteome</keyword>
<dbReference type="Proteomes" id="UP001219518">
    <property type="component" value="Unassembled WGS sequence"/>
</dbReference>
<reference evidence="1" key="2">
    <citation type="journal article" date="2023" name="BMC Genomics">
        <title>Pest status, molecular evolution, and epigenetic factors derived from the genome assembly of Frankliniella fusca, a thysanopteran phytovirus vector.</title>
        <authorList>
            <person name="Catto M.A."/>
            <person name="Labadie P.E."/>
            <person name="Jacobson A.L."/>
            <person name="Kennedy G.G."/>
            <person name="Srinivasan R."/>
            <person name="Hunt B.G."/>
        </authorList>
    </citation>
    <scope>NUCLEOTIDE SEQUENCE</scope>
    <source>
        <strain evidence="1">PL_HMW_Pooled</strain>
    </source>
</reference>
<sequence length="116" mass="13569">SLVLRNFAILKTNISSVSLHLLPFQRYRHIDDPNIRNRFVGFPVIFVITEMIIWAQPIDIEPLRFKAEGLAAVKVIHRYLKYFPASNTMRFKLIYSTHSPLTKALYVVQTAHTDWK</sequence>
<dbReference type="EMBL" id="JAHWGI010000195">
    <property type="protein sequence ID" value="KAK3910754.1"/>
    <property type="molecule type" value="Genomic_DNA"/>
</dbReference>
<organism evidence="1 2">
    <name type="scientific">Frankliniella fusca</name>
    <dbReference type="NCBI Taxonomy" id="407009"/>
    <lineage>
        <taxon>Eukaryota</taxon>
        <taxon>Metazoa</taxon>
        <taxon>Ecdysozoa</taxon>
        <taxon>Arthropoda</taxon>
        <taxon>Hexapoda</taxon>
        <taxon>Insecta</taxon>
        <taxon>Pterygota</taxon>
        <taxon>Neoptera</taxon>
        <taxon>Paraneoptera</taxon>
        <taxon>Thysanoptera</taxon>
        <taxon>Terebrantia</taxon>
        <taxon>Thripoidea</taxon>
        <taxon>Thripidae</taxon>
        <taxon>Frankliniella</taxon>
    </lineage>
</organism>